<keyword evidence="8" id="KW-1185">Reference proteome</keyword>
<evidence type="ECO:0000256" key="6">
    <source>
        <dbReference type="SAM" id="Phobius"/>
    </source>
</evidence>
<evidence type="ECO:0000256" key="5">
    <source>
        <dbReference type="ARBA" id="ARBA00023136"/>
    </source>
</evidence>
<comment type="subcellular location">
    <subcellularLocation>
        <location evidence="1">Membrane</location>
        <topology evidence="1">Multi-pass membrane protein</topology>
    </subcellularLocation>
</comment>
<gene>
    <name evidence="7" type="ORF">SAMN00808754_2676</name>
</gene>
<dbReference type="Proteomes" id="UP000192569">
    <property type="component" value="Chromosome I"/>
</dbReference>
<dbReference type="GO" id="GO:0005886">
    <property type="term" value="C:plasma membrane"/>
    <property type="evidence" value="ECO:0007669"/>
    <property type="project" value="UniProtKB-ARBA"/>
</dbReference>
<evidence type="ECO:0000313" key="8">
    <source>
        <dbReference type="Proteomes" id="UP000192569"/>
    </source>
</evidence>
<feature type="transmembrane region" description="Helical" evidence="6">
    <location>
        <begin position="125"/>
        <end position="145"/>
    </location>
</feature>
<feature type="transmembrane region" description="Helical" evidence="6">
    <location>
        <begin position="69"/>
        <end position="86"/>
    </location>
</feature>
<keyword evidence="5 6" id="KW-0472">Membrane</keyword>
<dbReference type="AlphaFoldDB" id="A0A1W1W073"/>
<dbReference type="PANTHER" id="PTHR34857:SF2">
    <property type="entry name" value="SLL0384 PROTEIN"/>
    <property type="match status" value="1"/>
</dbReference>
<feature type="transmembrane region" description="Helical" evidence="6">
    <location>
        <begin position="93"/>
        <end position="119"/>
    </location>
</feature>
<keyword evidence="4 6" id="KW-1133">Transmembrane helix</keyword>
<sequence>MYLEDIDYLAFQGESFWHKASALSKIFFAVVVVAVVIVTQKLLPLVLTLSFLLGLLLLAGVPLTKFGHLLFFPALFGSIFAFSRIGDSWWQAVLVIIKSVTAASSLLLLIATTGAPAIFACLRLIFPPVIVDALFITYRSFFILLGKLNNFFTALKMKGGYSPTNLVLNLRNTAGALGVLLIHSLETSERMYKVLALRGYQEGLLFSGRWYQPTKYDLGPLLSSTLVLLWVVML</sequence>
<evidence type="ECO:0000256" key="2">
    <source>
        <dbReference type="ARBA" id="ARBA00022475"/>
    </source>
</evidence>
<feature type="transmembrane region" description="Helical" evidence="6">
    <location>
        <begin position="45"/>
        <end position="63"/>
    </location>
</feature>
<name>A0A1W1W073_9FIRM</name>
<dbReference type="OrthoDB" id="1952270at2"/>
<evidence type="ECO:0000256" key="1">
    <source>
        <dbReference type="ARBA" id="ARBA00004141"/>
    </source>
</evidence>
<dbReference type="RefSeq" id="WP_084666390.1">
    <property type="nucleotide sequence ID" value="NZ_LT838272.1"/>
</dbReference>
<dbReference type="InterPro" id="IPR003339">
    <property type="entry name" value="ABC/ECF_trnsptr_transmembrane"/>
</dbReference>
<evidence type="ECO:0000313" key="7">
    <source>
        <dbReference type="EMBL" id="SMB98998.1"/>
    </source>
</evidence>
<evidence type="ECO:0000256" key="3">
    <source>
        <dbReference type="ARBA" id="ARBA00022692"/>
    </source>
</evidence>
<dbReference type="PANTHER" id="PTHR34857">
    <property type="entry name" value="SLL0384 PROTEIN"/>
    <property type="match status" value="1"/>
</dbReference>
<keyword evidence="3 6" id="KW-0812">Transmembrane</keyword>
<dbReference type="Pfam" id="PF02361">
    <property type="entry name" value="CbiQ"/>
    <property type="match status" value="1"/>
</dbReference>
<dbReference type="CDD" id="cd16914">
    <property type="entry name" value="EcfT"/>
    <property type="match status" value="1"/>
</dbReference>
<organism evidence="7 8">
    <name type="scientific">Thermanaeromonas toyohensis ToBE</name>
    <dbReference type="NCBI Taxonomy" id="698762"/>
    <lineage>
        <taxon>Bacteria</taxon>
        <taxon>Bacillati</taxon>
        <taxon>Bacillota</taxon>
        <taxon>Clostridia</taxon>
        <taxon>Neomoorellales</taxon>
        <taxon>Neomoorellaceae</taxon>
        <taxon>Thermanaeromonas</taxon>
    </lineage>
</organism>
<protein>
    <submittedName>
        <fullName evidence="7">Cobalt/nickel transport system permease protein</fullName>
    </submittedName>
</protein>
<dbReference type="STRING" id="698762.SAMN00808754_2676"/>
<feature type="transmembrane region" description="Helical" evidence="6">
    <location>
        <begin position="20"/>
        <end position="38"/>
    </location>
</feature>
<accession>A0A1W1W073</accession>
<evidence type="ECO:0000256" key="4">
    <source>
        <dbReference type="ARBA" id="ARBA00022989"/>
    </source>
</evidence>
<dbReference type="EMBL" id="LT838272">
    <property type="protein sequence ID" value="SMB98998.1"/>
    <property type="molecule type" value="Genomic_DNA"/>
</dbReference>
<proteinExistence type="predicted"/>
<dbReference type="InterPro" id="IPR051611">
    <property type="entry name" value="ECF_transporter_component"/>
</dbReference>
<reference evidence="7 8" key="1">
    <citation type="submission" date="2017-04" db="EMBL/GenBank/DDBJ databases">
        <authorList>
            <person name="Afonso C.L."/>
            <person name="Miller P.J."/>
            <person name="Scott M.A."/>
            <person name="Spackman E."/>
            <person name="Goraichik I."/>
            <person name="Dimitrov K.M."/>
            <person name="Suarez D.L."/>
            <person name="Swayne D.E."/>
        </authorList>
    </citation>
    <scope>NUCLEOTIDE SEQUENCE [LARGE SCALE GENOMIC DNA]</scope>
    <source>
        <strain evidence="7 8">ToBE</strain>
    </source>
</reference>
<keyword evidence="2" id="KW-1003">Cell membrane</keyword>